<feature type="region of interest" description="Disordered" evidence="1">
    <location>
        <begin position="72"/>
        <end position="100"/>
    </location>
</feature>
<evidence type="ECO:0000256" key="1">
    <source>
        <dbReference type="SAM" id="MobiDB-lite"/>
    </source>
</evidence>
<gene>
    <name evidence="2" type="ORF">DERYTH_LOCUS26580</name>
</gene>
<sequence>PDESVRRSMHQGKDINKQNMMTVNDSIPEKKSYTTNDKKEIPNSTTPTTKEKTITKKKSTELTTQKKALNLRQRKNHITRSTKSDDTRSEGKTPNWTTPTTKKEITLQGILNGIYQEREKKHRTGRHQRRTMHITNDKKRNHIARNTERDIPGTRKETPNWTTPTTNDAHHQNRRTI</sequence>
<reference evidence="2" key="1">
    <citation type="submission" date="2021-06" db="EMBL/GenBank/DDBJ databases">
        <authorList>
            <person name="Kallberg Y."/>
            <person name="Tangrot J."/>
            <person name="Rosling A."/>
        </authorList>
    </citation>
    <scope>NUCLEOTIDE SEQUENCE</scope>
    <source>
        <strain evidence="2">MA453B</strain>
    </source>
</reference>
<dbReference type="AlphaFoldDB" id="A0A9N9K9Y3"/>
<organism evidence="2 3">
    <name type="scientific">Dentiscutata erythropus</name>
    <dbReference type="NCBI Taxonomy" id="1348616"/>
    <lineage>
        <taxon>Eukaryota</taxon>
        <taxon>Fungi</taxon>
        <taxon>Fungi incertae sedis</taxon>
        <taxon>Mucoromycota</taxon>
        <taxon>Glomeromycotina</taxon>
        <taxon>Glomeromycetes</taxon>
        <taxon>Diversisporales</taxon>
        <taxon>Gigasporaceae</taxon>
        <taxon>Dentiscutata</taxon>
    </lineage>
</organism>
<dbReference type="EMBL" id="CAJVPY010056224">
    <property type="protein sequence ID" value="CAG8818200.1"/>
    <property type="molecule type" value="Genomic_DNA"/>
</dbReference>
<evidence type="ECO:0000313" key="3">
    <source>
        <dbReference type="Proteomes" id="UP000789405"/>
    </source>
</evidence>
<evidence type="ECO:0000313" key="2">
    <source>
        <dbReference type="EMBL" id="CAG8818200.1"/>
    </source>
</evidence>
<accession>A0A9N9K9Y3</accession>
<name>A0A9N9K9Y3_9GLOM</name>
<feature type="compositionally biased region" description="Basic and acidic residues" evidence="1">
    <location>
        <begin position="1"/>
        <end position="16"/>
    </location>
</feature>
<feature type="region of interest" description="Disordered" evidence="1">
    <location>
        <begin position="1"/>
        <end position="54"/>
    </location>
</feature>
<feature type="compositionally biased region" description="Basic and acidic residues" evidence="1">
    <location>
        <begin position="27"/>
        <end position="41"/>
    </location>
</feature>
<comment type="caution">
    <text evidence="2">The sequence shown here is derived from an EMBL/GenBank/DDBJ whole genome shotgun (WGS) entry which is preliminary data.</text>
</comment>
<protein>
    <submittedName>
        <fullName evidence="2">1121_t:CDS:1</fullName>
    </submittedName>
</protein>
<feature type="region of interest" description="Disordered" evidence="1">
    <location>
        <begin position="139"/>
        <end position="177"/>
    </location>
</feature>
<feature type="compositionally biased region" description="Basic and acidic residues" evidence="1">
    <location>
        <begin position="82"/>
        <end position="91"/>
    </location>
</feature>
<feature type="compositionally biased region" description="Basic and acidic residues" evidence="1">
    <location>
        <begin position="145"/>
        <end position="158"/>
    </location>
</feature>
<dbReference type="Proteomes" id="UP000789405">
    <property type="component" value="Unassembled WGS sequence"/>
</dbReference>
<keyword evidence="3" id="KW-1185">Reference proteome</keyword>
<proteinExistence type="predicted"/>
<feature type="non-terminal residue" evidence="2">
    <location>
        <position position="177"/>
    </location>
</feature>